<keyword evidence="3" id="KW-1185">Reference proteome</keyword>
<evidence type="ECO:0000313" key="3">
    <source>
        <dbReference type="Proteomes" id="UP001590951"/>
    </source>
</evidence>
<sequence>MVLKGDGQDVGSLMTLLPMTAQIASTANPDSMSRQSVNPAAPVPLPQGDLPLQNQTNFEPQPSRPNLPPYSLPFLWVLLCTLLEKVQGGSGNPKILHSYTCNDGITPSPRTGGNIITCPAQNTDIIANKR</sequence>
<evidence type="ECO:0000313" key="2">
    <source>
        <dbReference type="EMBL" id="KAL2048991.1"/>
    </source>
</evidence>
<accession>A0ABR4AW87</accession>
<comment type="caution">
    <text evidence="2">The sequence shown here is derived from an EMBL/GenBank/DDBJ whole genome shotgun (WGS) entry which is preliminary data.</text>
</comment>
<proteinExistence type="predicted"/>
<feature type="region of interest" description="Disordered" evidence="1">
    <location>
        <begin position="25"/>
        <end position="65"/>
    </location>
</feature>
<reference evidence="2 3" key="1">
    <citation type="submission" date="2024-09" db="EMBL/GenBank/DDBJ databases">
        <title>Rethinking Asexuality: The Enigmatic Case of Functional Sexual Genes in Lepraria (Stereocaulaceae).</title>
        <authorList>
            <person name="Doellman M."/>
            <person name="Sun Y."/>
            <person name="Barcenas-Pena A."/>
            <person name="Lumbsch H.T."/>
            <person name="Grewe F."/>
        </authorList>
    </citation>
    <scope>NUCLEOTIDE SEQUENCE [LARGE SCALE GENOMIC DNA]</scope>
    <source>
        <strain evidence="2 3">Grewe 0041</strain>
    </source>
</reference>
<gene>
    <name evidence="2" type="ORF">ABVK25_010743</name>
</gene>
<dbReference type="Proteomes" id="UP001590951">
    <property type="component" value="Unassembled WGS sequence"/>
</dbReference>
<dbReference type="EMBL" id="JBHFEH010000074">
    <property type="protein sequence ID" value="KAL2048991.1"/>
    <property type="molecule type" value="Genomic_DNA"/>
</dbReference>
<protein>
    <submittedName>
        <fullName evidence="2">Uncharacterized protein</fullName>
    </submittedName>
</protein>
<name>A0ABR4AW87_9LECA</name>
<feature type="compositionally biased region" description="Polar residues" evidence="1">
    <location>
        <begin position="25"/>
        <end position="38"/>
    </location>
</feature>
<organism evidence="2 3">
    <name type="scientific">Lepraria finkii</name>
    <dbReference type="NCBI Taxonomy" id="1340010"/>
    <lineage>
        <taxon>Eukaryota</taxon>
        <taxon>Fungi</taxon>
        <taxon>Dikarya</taxon>
        <taxon>Ascomycota</taxon>
        <taxon>Pezizomycotina</taxon>
        <taxon>Lecanoromycetes</taxon>
        <taxon>OSLEUM clade</taxon>
        <taxon>Lecanoromycetidae</taxon>
        <taxon>Lecanorales</taxon>
        <taxon>Lecanorineae</taxon>
        <taxon>Stereocaulaceae</taxon>
        <taxon>Lepraria</taxon>
    </lineage>
</organism>
<evidence type="ECO:0000256" key="1">
    <source>
        <dbReference type="SAM" id="MobiDB-lite"/>
    </source>
</evidence>